<evidence type="ECO:0000313" key="1">
    <source>
        <dbReference type="EMBL" id="KAA8490631.1"/>
    </source>
</evidence>
<dbReference type="AlphaFoldDB" id="A0A5J4YGS5"/>
<organism evidence="1 2">
    <name type="scientific">Porphyridium purpureum</name>
    <name type="common">Red alga</name>
    <name type="synonym">Porphyridium cruentum</name>
    <dbReference type="NCBI Taxonomy" id="35688"/>
    <lineage>
        <taxon>Eukaryota</taxon>
        <taxon>Rhodophyta</taxon>
        <taxon>Bangiophyceae</taxon>
        <taxon>Porphyridiales</taxon>
        <taxon>Porphyridiaceae</taxon>
        <taxon>Porphyridium</taxon>
    </lineage>
</organism>
<gene>
    <name evidence="1" type="ORF">FVE85_9404</name>
</gene>
<name>A0A5J4YGS5_PORPP</name>
<reference evidence="2" key="1">
    <citation type="journal article" date="2019" name="Nat. Commun.">
        <title>Expansion of phycobilisome linker gene families in mesophilic red algae.</title>
        <authorList>
            <person name="Lee J."/>
            <person name="Kim D."/>
            <person name="Bhattacharya D."/>
            <person name="Yoon H.S."/>
        </authorList>
    </citation>
    <scope>NUCLEOTIDE SEQUENCE [LARGE SCALE GENOMIC DNA]</scope>
    <source>
        <strain evidence="2">CCMP 1328</strain>
    </source>
</reference>
<keyword evidence="2" id="KW-1185">Reference proteome</keyword>
<evidence type="ECO:0000313" key="2">
    <source>
        <dbReference type="Proteomes" id="UP000324585"/>
    </source>
</evidence>
<sequence>MTALSVAATLKSVSPSGAIPPRRVGVARAPPQKKQLAGSHLTRYSIACVYGVMIVVVRVGHWPRCRQKVWVSRERFGTGQSTADYRQLLSLRVYVVPYRQCINRASMQGIYPSRACYAAMWLGWNGPLNKRHPLAMLLTPPYILLHSCGRISLDAYTCKRLRMPRLGSVRTGIARRTHRSLVEMRKVRPTFELSLRGFGSAYAVGMSCCIFQKIAGS</sequence>
<dbReference type="Proteomes" id="UP000324585">
    <property type="component" value="Unassembled WGS sequence"/>
</dbReference>
<dbReference type="EMBL" id="VRMN01000021">
    <property type="protein sequence ID" value="KAA8490631.1"/>
    <property type="molecule type" value="Genomic_DNA"/>
</dbReference>
<comment type="caution">
    <text evidence="1">The sequence shown here is derived from an EMBL/GenBank/DDBJ whole genome shotgun (WGS) entry which is preliminary data.</text>
</comment>
<accession>A0A5J4YGS5</accession>
<protein>
    <submittedName>
        <fullName evidence="1">Uncharacterized protein</fullName>
    </submittedName>
</protein>
<proteinExistence type="predicted"/>